<name>A3JX48_SAGS3</name>
<keyword evidence="3" id="KW-1185">Reference proteome</keyword>
<feature type="transmembrane region" description="Helical" evidence="1">
    <location>
        <begin position="7"/>
        <end position="26"/>
    </location>
</feature>
<accession>A3JX48</accession>
<reference evidence="2 3" key="1">
    <citation type="submission" date="2006-06" db="EMBL/GenBank/DDBJ databases">
        <authorList>
            <person name="Moran M.A."/>
            <person name="Ferriera S."/>
            <person name="Johnson J."/>
            <person name="Kravitz S."/>
            <person name="Beeson K."/>
            <person name="Sutton G."/>
            <person name="Rogers Y.-H."/>
            <person name="Friedman R."/>
            <person name="Frazier M."/>
            <person name="Venter J.C."/>
        </authorList>
    </citation>
    <scope>NUCLEOTIDE SEQUENCE [LARGE SCALE GENOMIC DNA]</scope>
    <source>
        <strain evidence="2 3">E-37</strain>
    </source>
</reference>
<gene>
    <name evidence="2" type="ORF">SSE37_18802</name>
</gene>
<proteinExistence type="predicted"/>
<evidence type="ECO:0000313" key="3">
    <source>
        <dbReference type="Proteomes" id="UP000005713"/>
    </source>
</evidence>
<keyword evidence="1" id="KW-0472">Membrane</keyword>
<comment type="caution">
    <text evidence="2">The sequence shown here is derived from an EMBL/GenBank/DDBJ whole genome shotgun (WGS) entry which is preliminary data.</text>
</comment>
<dbReference type="RefSeq" id="WP_005854610.1">
    <property type="nucleotide sequence ID" value="NZ_AAYA01000001.1"/>
</dbReference>
<dbReference type="EMBL" id="AAYA01000001">
    <property type="protein sequence ID" value="EBA10084.1"/>
    <property type="molecule type" value="Genomic_DNA"/>
</dbReference>
<keyword evidence="1" id="KW-1133">Transmembrane helix</keyword>
<dbReference type="AlphaFoldDB" id="A3JX48"/>
<keyword evidence="1" id="KW-0812">Transmembrane</keyword>
<feature type="transmembrane region" description="Helical" evidence="1">
    <location>
        <begin position="32"/>
        <end position="50"/>
    </location>
</feature>
<dbReference type="OrthoDB" id="7870164at2"/>
<protein>
    <submittedName>
        <fullName evidence="2">Uncharacterized protein</fullName>
    </submittedName>
</protein>
<organism evidence="2 3">
    <name type="scientific">Sagittula stellata (strain ATCC 700073 / DSM 11524 / E-37)</name>
    <dbReference type="NCBI Taxonomy" id="388399"/>
    <lineage>
        <taxon>Bacteria</taxon>
        <taxon>Pseudomonadati</taxon>
        <taxon>Pseudomonadota</taxon>
        <taxon>Alphaproteobacteria</taxon>
        <taxon>Rhodobacterales</taxon>
        <taxon>Roseobacteraceae</taxon>
        <taxon>Sagittula</taxon>
    </lineage>
</organism>
<evidence type="ECO:0000313" key="2">
    <source>
        <dbReference type="EMBL" id="EBA10084.1"/>
    </source>
</evidence>
<sequence length="81" mass="8657">MDRLAYFIAHIAGASIAGAALIVFFIFGWYSWTAFAVAGVIGLVAAWPVGKVISVRIKKNDPNWHYSGGVGIVPDPKAPEL</sequence>
<evidence type="ECO:0000256" key="1">
    <source>
        <dbReference type="SAM" id="Phobius"/>
    </source>
</evidence>
<dbReference type="Proteomes" id="UP000005713">
    <property type="component" value="Unassembled WGS sequence"/>
</dbReference>